<organism evidence="2 3">
    <name type="scientific">Candidatus Sungbacteria bacterium RIFCSPHIGHO2_02_FULL_47_11</name>
    <dbReference type="NCBI Taxonomy" id="1802270"/>
    <lineage>
        <taxon>Bacteria</taxon>
        <taxon>Candidatus Sungiibacteriota</taxon>
    </lineage>
</organism>
<name>A0A1G2KIK4_9BACT</name>
<reference evidence="2 3" key="1">
    <citation type="journal article" date="2016" name="Nat. Commun.">
        <title>Thousands of microbial genomes shed light on interconnected biogeochemical processes in an aquifer system.</title>
        <authorList>
            <person name="Anantharaman K."/>
            <person name="Brown C.T."/>
            <person name="Hug L.A."/>
            <person name="Sharon I."/>
            <person name="Castelle C.J."/>
            <person name="Probst A.J."/>
            <person name="Thomas B.C."/>
            <person name="Singh A."/>
            <person name="Wilkins M.J."/>
            <person name="Karaoz U."/>
            <person name="Brodie E.L."/>
            <person name="Williams K.H."/>
            <person name="Hubbard S.S."/>
            <person name="Banfield J.F."/>
        </authorList>
    </citation>
    <scope>NUCLEOTIDE SEQUENCE [LARGE SCALE GENOMIC DNA]</scope>
</reference>
<keyword evidence="1" id="KW-0472">Membrane</keyword>
<accession>A0A1G2KIK4</accession>
<dbReference type="EMBL" id="MHQI01000070">
    <property type="protein sequence ID" value="OGZ98280.1"/>
    <property type="molecule type" value="Genomic_DNA"/>
</dbReference>
<comment type="caution">
    <text evidence="2">The sequence shown here is derived from an EMBL/GenBank/DDBJ whole genome shotgun (WGS) entry which is preliminary data.</text>
</comment>
<feature type="transmembrane region" description="Helical" evidence="1">
    <location>
        <begin position="28"/>
        <end position="48"/>
    </location>
</feature>
<sequence length="215" mass="23679">MDGENTSRNEVKKQRVEQAIQRNKTKKVLWVVFTLVILAGAAGGAVWYNQRNIAEGPGVFYPEVGKEHIPLGSPPSVSYNSNPPSSGAHFNSPANWGVYDYEVRDQIFIHNLEHGGVWIAYRPTISQEAVGALQSIVDEVGGARGAKIVMAPRPLNDADIAVVAWSRVLKFDLADSVFTEQQKEDVREFYLQFRNSGPEGFVPSTIPGIDPKSVQ</sequence>
<keyword evidence="1" id="KW-1133">Transmembrane helix</keyword>
<dbReference type="InterPro" id="IPR021454">
    <property type="entry name" value="DUF3105"/>
</dbReference>
<dbReference type="STRING" id="1802270.A3C07_01560"/>
<dbReference type="Proteomes" id="UP000179023">
    <property type="component" value="Unassembled WGS sequence"/>
</dbReference>
<evidence type="ECO:0008006" key="4">
    <source>
        <dbReference type="Google" id="ProtNLM"/>
    </source>
</evidence>
<protein>
    <recommendedName>
        <fullName evidence="4">DUF3105 domain-containing protein</fullName>
    </recommendedName>
</protein>
<gene>
    <name evidence="2" type="ORF">A3C07_01560</name>
</gene>
<proteinExistence type="predicted"/>
<keyword evidence="1" id="KW-0812">Transmembrane</keyword>
<dbReference type="Pfam" id="PF11303">
    <property type="entry name" value="DUF3105"/>
    <property type="match status" value="1"/>
</dbReference>
<evidence type="ECO:0000313" key="2">
    <source>
        <dbReference type="EMBL" id="OGZ98280.1"/>
    </source>
</evidence>
<evidence type="ECO:0000313" key="3">
    <source>
        <dbReference type="Proteomes" id="UP000179023"/>
    </source>
</evidence>
<dbReference type="AlphaFoldDB" id="A0A1G2KIK4"/>
<evidence type="ECO:0000256" key="1">
    <source>
        <dbReference type="SAM" id="Phobius"/>
    </source>
</evidence>